<dbReference type="InterPro" id="IPR001584">
    <property type="entry name" value="Integrase_cat-core"/>
</dbReference>
<dbReference type="GO" id="GO:0003677">
    <property type="term" value="F:DNA binding"/>
    <property type="evidence" value="ECO:0007669"/>
    <property type="project" value="UniProtKB-KW"/>
</dbReference>
<evidence type="ECO:0000256" key="2">
    <source>
        <dbReference type="ARBA" id="ARBA00022578"/>
    </source>
</evidence>
<dbReference type="GO" id="GO:0032196">
    <property type="term" value="P:transposition"/>
    <property type="evidence" value="ECO:0007669"/>
    <property type="project" value="UniProtKB-KW"/>
</dbReference>
<dbReference type="PANTHER" id="PTHR35004">
    <property type="entry name" value="TRANSPOSASE RV3428C-RELATED"/>
    <property type="match status" value="1"/>
</dbReference>
<feature type="domain" description="Integrase catalytic" evidence="6">
    <location>
        <begin position="113"/>
        <end position="287"/>
    </location>
</feature>
<evidence type="ECO:0000256" key="3">
    <source>
        <dbReference type="ARBA" id="ARBA00023125"/>
    </source>
</evidence>
<dbReference type="PROSITE" id="PS50531">
    <property type="entry name" value="HTH_IS21"/>
    <property type="match status" value="1"/>
</dbReference>
<dbReference type="PROSITE" id="PS50994">
    <property type="entry name" value="INTEGRASE"/>
    <property type="match status" value="1"/>
</dbReference>
<dbReference type="Gene3D" id="3.30.420.10">
    <property type="entry name" value="Ribonuclease H-like superfamily/Ribonuclease H"/>
    <property type="match status" value="1"/>
</dbReference>
<proteinExistence type="inferred from homology"/>
<dbReference type="AlphaFoldDB" id="A0A2A6DWT3"/>
<dbReference type="Pfam" id="PF22483">
    <property type="entry name" value="Mu-transpos_C_2"/>
    <property type="match status" value="1"/>
</dbReference>
<keyword evidence="4" id="KW-0233">DNA recombination</keyword>
<comment type="caution">
    <text evidence="7">The sequence shown here is derived from an EMBL/GenBank/DDBJ whole genome shotgun (WGS) entry which is preliminary data.</text>
</comment>
<dbReference type="Pfam" id="PF00665">
    <property type="entry name" value="rve"/>
    <property type="match status" value="1"/>
</dbReference>
<keyword evidence="3" id="KW-0238">DNA-binding</keyword>
<evidence type="ECO:0000259" key="5">
    <source>
        <dbReference type="PROSITE" id="PS50531"/>
    </source>
</evidence>
<dbReference type="InterPro" id="IPR054353">
    <property type="entry name" value="IstA-like_C"/>
</dbReference>
<comment type="similarity">
    <text evidence="1">Belongs to the transposase IS21/IS408/IS1162 family.</text>
</comment>
<dbReference type="Proteomes" id="UP000243688">
    <property type="component" value="Unassembled WGS sequence"/>
</dbReference>
<evidence type="ECO:0000313" key="8">
    <source>
        <dbReference type="Proteomes" id="UP000243688"/>
    </source>
</evidence>
<accession>A0A2A6DWT3</accession>
<dbReference type="NCBIfam" id="NF033546">
    <property type="entry name" value="transpos_IS21"/>
    <property type="match status" value="1"/>
</dbReference>
<evidence type="ECO:0000256" key="4">
    <source>
        <dbReference type="ARBA" id="ARBA00023172"/>
    </source>
</evidence>
<dbReference type="InterPro" id="IPR036397">
    <property type="entry name" value="RNaseH_sf"/>
</dbReference>
<evidence type="ECO:0000259" key="6">
    <source>
        <dbReference type="PROSITE" id="PS50994"/>
    </source>
</evidence>
<sequence>MLKGGTVLRLHEMKADGKSIRQIAKETGHSRNTVRKYVRDGHIPEAKERAKRGSKLDPYKETIDRWMREDGLFNCQAMLLRLREQGYTGGATIIKDYVQSKRPPRQPKATMRYETRPGEQAQVDWGYCETVDANGHSHKLPAFVMVLGYSRAIYVEFARRCDISSFLRCFVHAIEHFGGVPKIMLTDHMKTVVTGMNDDGTPQWNRQFEDFALSIGLTPKLCKVRRPETKGKVERGVQFVKDNFWPGRTYTDIADLNRQAVHWCRQVDQRIHGTTGERPCDRLKEEPLLPLPSPDRLMKFLREERTVSLDGFVSFDGVRYGVHWRYSGQRVLVRQVGTHVEIWHQGERIAVHEKSNLWCGMVRLPGQYEGLKAAEGALKPKPLGREVWAPEVEKRSLAQYEALAVMGSC</sequence>
<dbReference type="PANTHER" id="PTHR35004:SF6">
    <property type="entry name" value="TRANSPOSASE"/>
    <property type="match status" value="1"/>
</dbReference>
<dbReference type="GO" id="GO:0015074">
    <property type="term" value="P:DNA integration"/>
    <property type="evidence" value="ECO:0007669"/>
    <property type="project" value="InterPro"/>
</dbReference>
<name>A0A2A6DWT3_9BACL</name>
<dbReference type="InterPro" id="IPR012337">
    <property type="entry name" value="RNaseH-like_sf"/>
</dbReference>
<keyword evidence="2" id="KW-0815">Transposition</keyword>
<dbReference type="InterPro" id="IPR017894">
    <property type="entry name" value="HTH_IS21_transposase_type"/>
</dbReference>
<protein>
    <submittedName>
        <fullName evidence="7">Integrase</fullName>
    </submittedName>
</protein>
<dbReference type="EMBL" id="MOXJ01000065">
    <property type="protein sequence ID" value="PDO09195.1"/>
    <property type="molecule type" value="Genomic_DNA"/>
</dbReference>
<dbReference type="SUPFAM" id="SSF53098">
    <property type="entry name" value="Ribonuclease H-like"/>
    <property type="match status" value="1"/>
</dbReference>
<dbReference type="Gene3D" id="1.10.10.60">
    <property type="entry name" value="Homeodomain-like"/>
    <property type="match status" value="1"/>
</dbReference>
<reference evidence="7 8" key="1">
    <citation type="submission" date="2016-12" db="EMBL/GenBank/DDBJ databases">
        <title>Candidatus Reconcilibacillus cellulovorans genome.</title>
        <authorList>
            <person name="Kolinko S."/>
            <person name="Wu Y.-W."/>
            <person name="Tachea F."/>
            <person name="Denzel E."/>
            <person name="Hiras J."/>
            <person name="Baecker N."/>
            <person name="Chan L.J."/>
            <person name="Eichorst S.A."/>
            <person name="Frey D."/>
            <person name="Adams P.D."/>
            <person name="Pray T."/>
            <person name="Tanjore D."/>
            <person name="Petzold C.J."/>
            <person name="Gladden J.M."/>
            <person name="Simmons B.A."/>
            <person name="Singer S.W."/>
        </authorList>
    </citation>
    <scope>NUCLEOTIDE SEQUENCE [LARGE SCALE GENOMIC DNA]</scope>
    <source>
        <strain evidence="7">JTherm</strain>
    </source>
</reference>
<feature type="domain" description="HTH IS21-type" evidence="5">
    <location>
        <begin position="5"/>
        <end position="67"/>
    </location>
</feature>
<gene>
    <name evidence="7" type="ORF">BLM47_13980</name>
</gene>
<dbReference type="GO" id="GO:0006310">
    <property type="term" value="P:DNA recombination"/>
    <property type="evidence" value="ECO:0007669"/>
    <property type="project" value="UniProtKB-KW"/>
</dbReference>
<evidence type="ECO:0000313" key="7">
    <source>
        <dbReference type="EMBL" id="PDO09195.1"/>
    </source>
</evidence>
<organism evidence="7 8">
    <name type="scientific">Candidatus Reconcilbacillus cellulovorans</name>
    <dbReference type="NCBI Taxonomy" id="1906605"/>
    <lineage>
        <taxon>Bacteria</taxon>
        <taxon>Bacillati</taxon>
        <taxon>Bacillota</taxon>
        <taxon>Bacilli</taxon>
        <taxon>Bacillales</taxon>
        <taxon>Paenibacillaceae</taxon>
        <taxon>Candidatus Reconcilbacillus</taxon>
    </lineage>
</organism>
<evidence type="ECO:0000256" key="1">
    <source>
        <dbReference type="ARBA" id="ARBA00009277"/>
    </source>
</evidence>